<gene>
    <name evidence="2" type="ORF">JK361_40050</name>
</gene>
<dbReference type="Proteomes" id="UP000621386">
    <property type="component" value="Unassembled WGS sequence"/>
</dbReference>
<evidence type="ECO:0000256" key="1">
    <source>
        <dbReference type="SAM" id="Phobius"/>
    </source>
</evidence>
<organism evidence="2 3">
    <name type="scientific">Streptomyces musisoli</name>
    <dbReference type="NCBI Taxonomy" id="2802280"/>
    <lineage>
        <taxon>Bacteria</taxon>
        <taxon>Bacillati</taxon>
        <taxon>Actinomycetota</taxon>
        <taxon>Actinomycetes</taxon>
        <taxon>Kitasatosporales</taxon>
        <taxon>Streptomycetaceae</taxon>
        <taxon>Streptomyces</taxon>
    </lineage>
</organism>
<evidence type="ECO:0000313" key="2">
    <source>
        <dbReference type="EMBL" id="MBL1110662.1"/>
    </source>
</evidence>
<dbReference type="EMBL" id="JAERRH010000052">
    <property type="protein sequence ID" value="MBL1110662.1"/>
    <property type="molecule type" value="Genomic_DNA"/>
</dbReference>
<reference evidence="2 3" key="1">
    <citation type="submission" date="2021-01" db="EMBL/GenBank/DDBJ databases">
        <title>WGS of actinomycetes isolated from Thailand.</title>
        <authorList>
            <person name="Thawai C."/>
        </authorList>
    </citation>
    <scope>NUCLEOTIDE SEQUENCE [LARGE SCALE GENOMIC DNA]</scope>
    <source>
        <strain evidence="2 3">CH5-8</strain>
    </source>
</reference>
<evidence type="ECO:0000313" key="3">
    <source>
        <dbReference type="Proteomes" id="UP000621386"/>
    </source>
</evidence>
<keyword evidence="3" id="KW-1185">Reference proteome</keyword>
<accession>A0ABS1PF02</accession>
<feature type="transmembrane region" description="Helical" evidence="1">
    <location>
        <begin position="24"/>
        <end position="46"/>
    </location>
</feature>
<comment type="caution">
    <text evidence="2">The sequence shown here is derived from an EMBL/GenBank/DDBJ whole genome shotgun (WGS) entry which is preliminary data.</text>
</comment>
<keyword evidence="1" id="KW-0812">Transmembrane</keyword>
<keyword evidence="1" id="KW-0472">Membrane</keyword>
<sequence>MQVPLWFALAVVGYLGVKLIRPPAWLIAVLLLGGYLLADSVLAPAIDTALTK</sequence>
<name>A0ABS1PF02_9ACTN</name>
<evidence type="ECO:0008006" key="4">
    <source>
        <dbReference type="Google" id="ProtNLM"/>
    </source>
</evidence>
<protein>
    <recommendedName>
        <fullName evidence="4">SpdC protein</fullName>
    </recommendedName>
</protein>
<dbReference type="RefSeq" id="WP_107051289.1">
    <property type="nucleotide sequence ID" value="NZ_JAERRH010000052.1"/>
</dbReference>
<keyword evidence="1" id="KW-1133">Transmembrane helix</keyword>
<proteinExistence type="predicted"/>